<keyword evidence="1" id="KW-1133">Transmembrane helix</keyword>
<dbReference type="KEGG" id="vg:26637671"/>
<accession>A0A0H4TF37</accession>
<keyword evidence="1" id="KW-0472">Membrane</keyword>
<gene>
    <name evidence="2" type="ORF">PBI_OVECHKIN_38</name>
</gene>
<feature type="transmembrane region" description="Helical" evidence="1">
    <location>
        <begin position="12"/>
        <end position="30"/>
    </location>
</feature>
<dbReference type="OrthoDB" id="28878at10239"/>
<organism evidence="2 3">
    <name type="scientific">Mycobacterium phage Ovechkin</name>
    <dbReference type="NCBI Taxonomy" id="1673889"/>
    <lineage>
        <taxon>Viruses</taxon>
        <taxon>Duplodnaviria</taxon>
        <taxon>Heunggongvirae</taxon>
        <taxon>Uroviricota</taxon>
        <taxon>Caudoviricetes</taxon>
        <taxon>Gracegardnervirinae</taxon>
        <taxon>Cheoctovirus</taxon>
        <taxon>Cheoctovirus ovechkin</taxon>
    </lineage>
</organism>
<reference evidence="2 3" key="1">
    <citation type="submission" date="2015-05" db="EMBL/GenBank/DDBJ databases">
        <authorList>
            <person name="Brusko S."/>
            <person name="Campbell R.A."/>
            <person name="Rubia G.C."/>
            <person name="Walstead R.N."/>
            <person name="Shah Z.V."/>
            <person name="Tahir R."/>
            <person name="Serrano M.G."/>
            <person name="Buck G."/>
            <person name="Lee V."/>
            <person name="Wang Y."/>
            <person name="Carvalho R."/>
            <person name="Voegtly L."/>
            <person name="Shi R."/>
            <person name="Duckworth R."/>
            <person name="Johnson A."/>
            <person name="Loviza R."/>
            <person name="Walstead R."/>
            <person name="Shah Z."/>
            <person name="Kiflezghi M."/>
            <person name="Wade K."/>
            <person name="Delesalle V.A."/>
            <person name="Bradley K.W."/>
            <person name="Asai D.J."/>
            <person name="Bowman C.A."/>
            <person name="Russell D.A."/>
            <person name="Pope W.H."/>
            <person name="Jacobs-Sera D."/>
            <person name="Hendrix R.W."/>
            <person name="Hatfull G.F."/>
        </authorList>
    </citation>
    <scope>NUCLEOTIDE SEQUENCE [LARGE SCALE GENOMIC DNA]</scope>
</reference>
<dbReference type="EMBL" id="KR824843">
    <property type="protein sequence ID" value="AKQ06940.1"/>
    <property type="molecule type" value="Genomic_DNA"/>
</dbReference>
<evidence type="ECO:0000256" key="1">
    <source>
        <dbReference type="SAM" id="Phobius"/>
    </source>
</evidence>
<protein>
    <submittedName>
        <fullName evidence="2">Uncharacterized protein</fullName>
    </submittedName>
</protein>
<evidence type="ECO:0000313" key="3">
    <source>
        <dbReference type="Proteomes" id="UP000201155"/>
    </source>
</evidence>
<sequence>MMSDPQLELWRSVWLAVVAGMIVALLVYVLA</sequence>
<proteinExistence type="predicted"/>
<keyword evidence="1" id="KW-0812">Transmembrane</keyword>
<evidence type="ECO:0000313" key="2">
    <source>
        <dbReference type="EMBL" id="AKQ06940.1"/>
    </source>
</evidence>
<keyword evidence="3" id="KW-1185">Reference proteome</keyword>
<dbReference type="RefSeq" id="YP_009211202.1">
    <property type="nucleotide sequence ID" value="NC_028937.1"/>
</dbReference>
<dbReference type="Proteomes" id="UP000201155">
    <property type="component" value="Segment"/>
</dbReference>
<name>A0A0H4TF37_9CAUD</name>
<dbReference type="GeneID" id="26637671"/>